<accession>A0ACD2ZZ64</accession>
<proteinExistence type="predicted"/>
<dbReference type="Proteomes" id="UP000308600">
    <property type="component" value="Unassembled WGS sequence"/>
</dbReference>
<reference evidence="1 2" key="1">
    <citation type="journal article" date="2019" name="Nat. Ecol. Evol.">
        <title>Megaphylogeny resolves global patterns of mushroom evolution.</title>
        <authorList>
            <person name="Varga T."/>
            <person name="Krizsan K."/>
            <person name="Foldi C."/>
            <person name="Dima B."/>
            <person name="Sanchez-Garcia M."/>
            <person name="Sanchez-Ramirez S."/>
            <person name="Szollosi G.J."/>
            <person name="Szarkandi J.G."/>
            <person name="Papp V."/>
            <person name="Albert L."/>
            <person name="Andreopoulos W."/>
            <person name="Angelini C."/>
            <person name="Antonin V."/>
            <person name="Barry K.W."/>
            <person name="Bougher N.L."/>
            <person name="Buchanan P."/>
            <person name="Buyck B."/>
            <person name="Bense V."/>
            <person name="Catcheside P."/>
            <person name="Chovatia M."/>
            <person name="Cooper J."/>
            <person name="Damon W."/>
            <person name="Desjardin D."/>
            <person name="Finy P."/>
            <person name="Geml J."/>
            <person name="Haridas S."/>
            <person name="Hughes K."/>
            <person name="Justo A."/>
            <person name="Karasinski D."/>
            <person name="Kautmanova I."/>
            <person name="Kiss B."/>
            <person name="Kocsube S."/>
            <person name="Kotiranta H."/>
            <person name="LaButti K.M."/>
            <person name="Lechner B.E."/>
            <person name="Liimatainen K."/>
            <person name="Lipzen A."/>
            <person name="Lukacs Z."/>
            <person name="Mihaltcheva S."/>
            <person name="Morgado L.N."/>
            <person name="Niskanen T."/>
            <person name="Noordeloos M.E."/>
            <person name="Ohm R.A."/>
            <person name="Ortiz-Santana B."/>
            <person name="Ovrebo C."/>
            <person name="Racz N."/>
            <person name="Riley R."/>
            <person name="Savchenko A."/>
            <person name="Shiryaev A."/>
            <person name="Soop K."/>
            <person name="Spirin V."/>
            <person name="Szebenyi C."/>
            <person name="Tomsovsky M."/>
            <person name="Tulloss R.E."/>
            <person name="Uehling J."/>
            <person name="Grigoriev I.V."/>
            <person name="Vagvolgyi C."/>
            <person name="Papp T."/>
            <person name="Martin F.M."/>
            <person name="Miettinen O."/>
            <person name="Hibbett D.S."/>
            <person name="Nagy L.G."/>
        </authorList>
    </citation>
    <scope>NUCLEOTIDE SEQUENCE [LARGE SCALE GENOMIC DNA]</scope>
    <source>
        <strain evidence="1 2">NL-1719</strain>
    </source>
</reference>
<name>A0ACD2ZZ64_9AGAR</name>
<gene>
    <name evidence="1" type="ORF">BDN72DRAFT_851613</name>
</gene>
<evidence type="ECO:0000313" key="1">
    <source>
        <dbReference type="EMBL" id="TFK58720.1"/>
    </source>
</evidence>
<dbReference type="EMBL" id="ML209222">
    <property type="protein sequence ID" value="TFK58720.1"/>
    <property type="molecule type" value="Genomic_DNA"/>
</dbReference>
<organism evidence="1 2">
    <name type="scientific">Pluteus cervinus</name>
    <dbReference type="NCBI Taxonomy" id="181527"/>
    <lineage>
        <taxon>Eukaryota</taxon>
        <taxon>Fungi</taxon>
        <taxon>Dikarya</taxon>
        <taxon>Basidiomycota</taxon>
        <taxon>Agaricomycotina</taxon>
        <taxon>Agaricomycetes</taxon>
        <taxon>Agaricomycetidae</taxon>
        <taxon>Agaricales</taxon>
        <taxon>Pluteineae</taxon>
        <taxon>Pluteaceae</taxon>
        <taxon>Pluteus</taxon>
    </lineage>
</organism>
<keyword evidence="2" id="KW-1185">Reference proteome</keyword>
<evidence type="ECO:0000313" key="2">
    <source>
        <dbReference type="Proteomes" id="UP000308600"/>
    </source>
</evidence>
<sequence>MEDCPLLKKEIEVSFEMIGDYNQPLMCKLCNRKLIGRSEMHVHLRGNCKGIWGLSPDGRKQKRT</sequence>
<protein>
    <submittedName>
        <fullName evidence="1">Uncharacterized protein</fullName>
    </submittedName>
</protein>